<evidence type="ECO:0000313" key="2">
    <source>
        <dbReference type="Proteomes" id="UP000265618"/>
    </source>
</evidence>
<protein>
    <submittedName>
        <fullName evidence="1">Uncharacterized protein</fullName>
    </submittedName>
</protein>
<gene>
    <name evidence="1" type="ORF">KIPB_013924</name>
</gene>
<feature type="non-terminal residue" evidence="1">
    <location>
        <position position="22"/>
    </location>
</feature>
<name>A0A391P9K4_9EUKA</name>
<evidence type="ECO:0000313" key="1">
    <source>
        <dbReference type="EMBL" id="GCA64322.1"/>
    </source>
</evidence>
<organism evidence="1 2">
    <name type="scientific">Kipferlia bialata</name>
    <dbReference type="NCBI Taxonomy" id="797122"/>
    <lineage>
        <taxon>Eukaryota</taxon>
        <taxon>Metamonada</taxon>
        <taxon>Carpediemonas-like organisms</taxon>
        <taxon>Kipferlia</taxon>
    </lineage>
</organism>
<dbReference type="AlphaFoldDB" id="A0A391P9K4"/>
<dbReference type="EMBL" id="BDIP01006878">
    <property type="protein sequence ID" value="GCA64322.1"/>
    <property type="molecule type" value="Genomic_DNA"/>
</dbReference>
<accession>A0A391P9K4</accession>
<sequence length="22" mass="2434">MGDRGPVDITYLLSKKVAQLTK</sequence>
<keyword evidence="2" id="KW-1185">Reference proteome</keyword>
<proteinExistence type="predicted"/>
<reference evidence="1 2" key="1">
    <citation type="journal article" date="2018" name="PLoS ONE">
        <title>The draft genome of Kipferlia bialata reveals reductive genome evolution in fornicate parasites.</title>
        <authorList>
            <person name="Tanifuji G."/>
            <person name="Takabayashi S."/>
            <person name="Kume K."/>
            <person name="Takagi M."/>
            <person name="Nakayama T."/>
            <person name="Kamikawa R."/>
            <person name="Inagaki Y."/>
            <person name="Hashimoto T."/>
        </authorList>
    </citation>
    <scope>NUCLEOTIDE SEQUENCE [LARGE SCALE GENOMIC DNA]</scope>
    <source>
        <strain evidence="1">NY0173</strain>
    </source>
</reference>
<comment type="caution">
    <text evidence="1">The sequence shown here is derived from an EMBL/GenBank/DDBJ whole genome shotgun (WGS) entry which is preliminary data.</text>
</comment>
<dbReference type="Proteomes" id="UP000265618">
    <property type="component" value="Unassembled WGS sequence"/>
</dbReference>